<sequence length="76" mass="8795">MFPVHLRDLQVPRNQPEDRSGPRFSYNGEWKDTQGNHSYTFIHLPIQHTPQTRGLERYLSSISAAPTPQRPVPVEN</sequence>
<reference evidence="2" key="1">
    <citation type="submission" date="2021-03" db="EMBL/GenBank/DDBJ databases">
        <title>Draft genome sequence of rust myrtle Austropuccinia psidii MF-1, a brazilian biotype.</title>
        <authorList>
            <person name="Quecine M.C."/>
            <person name="Pachon D.M.R."/>
            <person name="Bonatelli M.L."/>
            <person name="Correr F.H."/>
            <person name="Franceschini L.M."/>
            <person name="Leite T.F."/>
            <person name="Margarido G.R.A."/>
            <person name="Almeida C.A."/>
            <person name="Ferrarezi J.A."/>
            <person name="Labate C.A."/>
        </authorList>
    </citation>
    <scope>NUCLEOTIDE SEQUENCE</scope>
    <source>
        <strain evidence="2">MF-1</strain>
    </source>
</reference>
<organism evidence="2 3">
    <name type="scientific">Austropuccinia psidii MF-1</name>
    <dbReference type="NCBI Taxonomy" id="1389203"/>
    <lineage>
        <taxon>Eukaryota</taxon>
        <taxon>Fungi</taxon>
        <taxon>Dikarya</taxon>
        <taxon>Basidiomycota</taxon>
        <taxon>Pucciniomycotina</taxon>
        <taxon>Pucciniomycetes</taxon>
        <taxon>Pucciniales</taxon>
        <taxon>Sphaerophragmiaceae</taxon>
        <taxon>Austropuccinia</taxon>
    </lineage>
</organism>
<gene>
    <name evidence="2" type="ORF">O181_084583</name>
</gene>
<comment type="caution">
    <text evidence="2">The sequence shown here is derived from an EMBL/GenBank/DDBJ whole genome shotgun (WGS) entry which is preliminary data.</text>
</comment>
<dbReference type="EMBL" id="AVOT02049716">
    <property type="protein sequence ID" value="MBW0544868.1"/>
    <property type="molecule type" value="Genomic_DNA"/>
</dbReference>
<dbReference type="Proteomes" id="UP000765509">
    <property type="component" value="Unassembled WGS sequence"/>
</dbReference>
<proteinExistence type="predicted"/>
<evidence type="ECO:0000313" key="3">
    <source>
        <dbReference type="Proteomes" id="UP000765509"/>
    </source>
</evidence>
<feature type="region of interest" description="Disordered" evidence="1">
    <location>
        <begin position="1"/>
        <end position="25"/>
    </location>
</feature>
<evidence type="ECO:0000313" key="2">
    <source>
        <dbReference type="EMBL" id="MBW0544868.1"/>
    </source>
</evidence>
<evidence type="ECO:0000256" key="1">
    <source>
        <dbReference type="SAM" id="MobiDB-lite"/>
    </source>
</evidence>
<keyword evidence="3" id="KW-1185">Reference proteome</keyword>
<protein>
    <submittedName>
        <fullName evidence="2">Uncharacterized protein</fullName>
    </submittedName>
</protein>
<feature type="compositionally biased region" description="Basic and acidic residues" evidence="1">
    <location>
        <begin position="1"/>
        <end position="21"/>
    </location>
</feature>
<accession>A0A9Q3IKS7</accession>
<dbReference type="AlphaFoldDB" id="A0A9Q3IKS7"/>
<name>A0A9Q3IKS7_9BASI</name>